<evidence type="ECO:0000313" key="1">
    <source>
        <dbReference type="EMBL" id="CAL1715649.1"/>
    </source>
</evidence>
<gene>
    <name evidence="1" type="ORF">GFSPODELE1_LOCUS10344</name>
</gene>
<sequence>MFNPFWCTDRALADLLVQVRNFKEDCIVSHHDFISVLEQLKSVADASLCLPLTCVNDLKRLTDIWDGHCGTYIQIIWRSRYVAERAEEFGRKFTGQPSNLPDDTHAILQGGRIDINAYRAAVDRDQTSSQEIMEDLIKLNEDVNQFSHDWEEIFLRITPVHGQEDTPWLSKVGMALKWVRSKISQICRVIERLANTTVYRKVDAVYHTLEDQDIDEISFTEKTNQDITCVPQSDAFQNVSTQLAAVTSIWDSISVQLSEVSNFMELAAQTPTQKAIGSTSSPRLTQIRTRHSDLVEIFREYQIAVSNRAPTSCKR</sequence>
<dbReference type="EMBL" id="OZ037951">
    <property type="protein sequence ID" value="CAL1715649.1"/>
    <property type="molecule type" value="Genomic_DNA"/>
</dbReference>
<reference evidence="2" key="1">
    <citation type="submission" date="2024-04" db="EMBL/GenBank/DDBJ databases">
        <authorList>
            <person name="Shaw F."/>
            <person name="Minotto A."/>
        </authorList>
    </citation>
    <scope>NUCLEOTIDE SEQUENCE [LARGE SCALE GENOMIC DNA]</scope>
</reference>
<organism evidence="1 2">
    <name type="scientific">Somion occarium</name>
    <dbReference type="NCBI Taxonomy" id="3059160"/>
    <lineage>
        <taxon>Eukaryota</taxon>
        <taxon>Fungi</taxon>
        <taxon>Dikarya</taxon>
        <taxon>Basidiomycota</taxon>
        <taxon>Agaricomycotina</taxon>
        <taxon>Agaricomycetes</taxon>
        <taxon>Polyporales</taxon>
        <taxon>Cerrenaceae</taxon>
        <taxon>Somion</taxon>
    </lineage>
</organism>
<name>A0ABP1E8W7_9APHY</name>
<proteinExistence type="predicted"/>
<keyword evidence="2" id="KW-1185">Reference proteome</keyword>
<evidence type="ECO:0000313" key="2">
    <source>
        <dbReference type="Proteomes" id="UP001497453"/>
    </source>
</evidence>
<dbReference type="Proteomes" id="UP001497453">
    <property type="component" value="Chromosome 8"/>
</dbReference>
<accession>A0ABP1E8W7</accession>
<protein>
    <submittedName>
        <fullName evidence="1">Uncharacterized protein</fullName>
    </submittedName>
</protein>